<accession>Z9JJV1</accession>
<evidence type="ECO:0000256" key="9">
    <source>
        <dbReference type="ARBA" id="ARBA00022691"/>
    </source>
</evidence>
<dbReference type="SUPFAM" id="SSF88697">
    <property type="entry name" value="PUA domain-like"/>
    <property type="match status" value="1"/>
</dbReference>
<evidence type="ECO:0000256" key="8">
    <source>
        <dbReference type="ARBA" id="ARBA00022679"/>
    </source>
</evidence>
<feature type="domain" description="Ribosomal RNA small subunit methyltransferase E methyltransferase" evidence="13">
    <location>
        <begin position="74"/>
        <end position="238"/>
    </location>
</feature>
<dbReference type="Proteomes" id="UP001430701">
    <property type="component" value="Unassembled WGS sequence"/>
</dbReference>
<keyword evidence="18" id="KW-1185">Reference proteome</keyword>
<evidence type="ECO:0000256" key="1">
    <source>
        <dbReference type="ARBA" id="ARBA00004496"/>
    </source>
</evidence>
<keyword evidence="7 12" id="KW-0489">Methyltransferase</keyword>
<dbReference type="Pfam" id="PF04452">
    <property type="entry name" value="Methyltrans_RNA"/>
    <property type="match status" value="1"/>
</dbReference>
<dbReference type="CDD" id="cd18084">
    <property type="entry name" value="RsmE-like"/>
    <property type="match status" value="1"/>
</dbReference>
<name>Z9JJV1_9GAMM</name>
<comment type="caution">
    <text evidence="15">The sequence shown here is derived from an EMBL/GenBank/DDBJ whole genome shotgun (WGS) entry which is preliminary data.</text>
</comment>
<dbReference type="InterPro" id="IPR006700">
    <property type="entry name" value="RsmE"/>
</dbReference>
<dbReference type="InterPro" id="IPR046887">
    <property type="entry name" value="RsmE_PUA-like"/>
</dbReference>
<dbReference type="Gene3D" id="2.40.240.20">
    <property type="entry name" value="Hypothetical PUA domain-like, domain 1"/>
    <property type="match status" value="1"/>
</dbReference>
<evidence type="ECO:0000259" key="14">
    <source>
        <dbReference type="Pfam" id="PF20260"/>
    </source>
</evidence>
<dbReference type="PANTHER" id="PTHR30027:SF3">
    <property type="entry name" value="16S RRNA (URACIL(1498)-N(3))-METHYLTRANSFERASE"/>
    <property type="match status" value="1"/>
</dbReference>
<evidence type="ECO:0000256" key="7">
    <source>
        <dbReference type="ARBA" id="ARBA00022603"/>
    </source>
</evidence>
<reference evidence="16" key="2">
    <citation type="submission" date="2021-11" db="EMBL/GenBank/DDBJ databases">
        <title>Genome sequence of Xylella taiwanensis PLS432.</title>
        <authorList>
            <person name="Weng L.-W."/>
            <person name="Su C.-C."/>
            <person name="Tsai C.-W."/>
            <person name="Kuo C.-H."/>
        </authorList>
    </citation>
    <scope>NUCLEOTIDE SEQUENCE</scope>
    <source>
        <strain evidence="16">PLS432</strain>
    </source>
</reference>
<organism evidence="15 17">
    <name type="scientific">Xylella taiwanensis</name>
    <dbReference type="NCBI Taxonomy" id="1444770"/>
    <lineage>
        <taxon>Bacteria</taxon>
        <taxon>Pseudomonadati</taxon>
        <taxon>Pseudomonadota</taxon>
        <taxon>Gammaproteobacteria</taxon>
        <taxon>Lysobacterales</taxon>
        <taxon>Lysobacteraceae</taxon>
        <taxon>Xylella</taxon>
    </lineage>
</organism>
<dbReference type="AlphaFoldDB" id="Z9JJV1"/>
<evidence type="ECO:0000313" key="18">
    <source>
        <dbReference type="Proteomes" id="UP001430701"/>
    </source>
</evidence>
<evidence type="ECO:0000256" key="11">
    <source>
        <dbReference type="ARBA" id="ARBA00047944"/>
    </source>
</evidence>
<dbReference type="PIRSF" id="PIRSF015601">
    <property type="entry name" value="MTase_slr0722"/>
    <property type="match status" value="1"/>
</dbReference>
<comment type="catalytic activity">
    <reaction evidence="11 12">
        <text>uridine(1498) in 16S rRNA + S-adenosyl-L-methionine = N(3)-methyluridine(1498) in 16S rRNA + S-adenosyl-L-homocysteine + H(+)</text>
        <dbReference type="Rhea" id="RHEA:42920"/>
        <dbReference type="Rhea" id="RHEA-COMP:10283"/>
        <dbReference type="Rhea" id="RHEA-COMP:10284"/>
        <dbReference type="ChEBI" id="CHEBI:15378"/>
        <dbReference type="ChEBI" id="CHEBI:57856"/>
        <dbReference type="ChEBI" id="CHEBI:59789"/>
        <dbReference type="ChEBI" id="CHEBI:65315"/>
        <dbReference type="ChEBI" id="CHEBI:74502"/>
        <dbReference type="EC" id="2.1.1.193"/>
    </reaction>
</comment>
<sequence length="244" mass="26578">MRLTRCHVNLPLVIGSEILLPELVTNHLLRVLRLCEGDTCVLFNGDGHDYSTRLIVKGRREARVRIEGVAEVCNESPLAITLVQAIARGEKMDLILQKATELGIAAIVPVDTERTGVRLDGERLAKRLAHWSKVVISACEQCGRARVPAVQMPHALQALRETLHPDTLRLILDPQSEHRLATLSRLTPSAVTIAIGPEGGWSPRDLEILKDAGFIGFGLGPRILRTETAGLAAIAVLQAQLGDL</sequence>
<proteinExistence type="inferred from homology"/>
<evidence type="ECO:0000313" key="15">
    <source>
        <dbReference type="EMBL" id="EWS78273.1"/>
    </source>
</evidence>
<dbReference type="Pfam" id="PF20260">
    <property type="entry name" value="PUA_4"/>
    <property type="match status" value="1"/>
</dbReference>
<keyword evidence="6 12" id="KW-0698">rRNA processing</keyword>
<dbReference type="GeneID" id="68899828"/>
<dbReference type="EC" id="2.1.1.193" evidence="3 12"/>
<dbReference type="NCBIfam" id="TIGR00046">
    <property type="entry name" value="RsmE family RNA methyltransferase"/>
    <property type="match status" value="1"/>
</dbReference>
<dbReference type="GO" id="GO:0070042">
    <property type="term" value="F:rRNA (uridine-N3-)-methyltransferase activity"/>
    <property type="evidence" value="ECO:0007669"/>
    <property type="project" value="TreeGrafter"/>
</dbReference>
<reference evidence="15 17" key="1">
    <citation type="journal article" date="2014" name="Genome Announc.">
        <title>Draft Genome Sequence of Xylella fastidiosa Pear Leaf Scorch Strain in Taiwan.</title>
        <authorList>
            <person name="Su C.C."/>
            <person name="Deng W.L."/>
            <person name="Jan F.J."/>
            <person name="Chang C.J."/>
            <person name="Huang H."/>
            <person name="Chen J."/>
        </authorList>
    </citation>
    <scope>NUCLEOTIDE SEQUENCE [LARGE SCALE GENOMIC DNA]</scope>
    <source>
        <strain evidence="15 17">PLS229</strain>
    </source>
</reference>
<evidence type="ECO:0000259" key="13">
    <source>
        <dbReference type="Pfam" id="PF04452"/>
    </source>
</evidence>
<keyword evidence="5 12" id="KW-0963">Cytoplasm</keyword>
<evidence type="ECO:0000313" key="17">
    <source>
        <dbReference type="Proteomes" id="UP000020406"/>
    </source>
</evidence>
<dbReference type="InterPro" id="IPR029026">
    <property type="entry name" value="tRNA_m1G_MTases_N"/>
</dbReference>
<protein>
    <recommendedName>
        <fullName evidence="4 12">Ribosomal RNA small subunit methyltransferase E</fullName>
        <ecNumber evidence="3 12">2.1.1.193</ecNumber>
    </recommendedName>
</protein>
<keyword evidence="8 12" id="KW-0808">Transferase</keyword>
<dbReference type="NCBIfam" id="NF008692">
    <property type="entry name" value="PRK11713.1-5"/>
    <property type="match status" value="1"/>
</dbReference>
<evidence type="ECO:0000256" key="5">
    <source>
        <dbReference type="ARBA" id="ARBA00022490"/>
    </source>
</evidence>
<evidence type="ECO:0000256" key="12">
    <source>
        <dbReference type="PIRNR" id="PIRNR015601"/>
    </source>
</evidence>
<comment type="function">
    <text evidence="10 12">Specifically methylates the N3 position of the uracil ring of uridine 1498 (m3U1498) in 16S rRNA. Acts on the fully assembled 30S ribosomal subunit.</text>
</comment>
<dbReference type="PANTHER" id="PTHR30027">
    <property type="entry name" value="RIBOSOMAL RNA SMALL SUBUNIT METHYLTRANSFERASE E"/>
    <property type="match status" value="1"/>
</dbReference>
<evidence type="ECO:0000256" key="3">
    <source>
        <dbReference type="ARBA" id="ARBA00012328"/>
    </source>
</evidence>
<dbReference type="SUPFAM" id="SSF75217">
    <property type="entry name" value="alpha/beta knot"/>
    <property type="match status" value="1"/>
</dbReference>
<dbReference type="Gene3D" id="3.40.1280.10">
    <property type="match status" value="1"/>
</dbReference>
<evidence type="ECO:0000256" key="10">
    <source>
        <dbReference type="ARBA" id="ARBA00025699"/>
    </source>
</evidence>
<comment type="similarity">
    <text evidence="2 12">Belongs to the RNA methyltransferase RsmE family.</text>
</comment>
<comment type="subcellular location">
    <subcellularLocation>
        <location evidence="1 12">Cytoplasm</location>
    </subcellularLocation>
</comment>
<dbReference type="OrthoDB" id="9815641at2"/>
<evidence type="ECO:0000256" key="2">
    <source>
        <dbReference type="ARBA" id="ARBA00005528"/>
    </source>
</evidence>
<evidence type="ECO:0000256" key="4">
    <source>
        <dbReference type="ARBA" id="ARBA00013673"/>
    </source>
</evidence>
<gene>
    <name evidence="15" type="ORF">AF72_06025</name>
    <name evidence="16" type="ORF">LPH55_05630</name>
</gene>
<dbReference type="KEGG" id="xtw:AB672_00875"/>
<dbReference type="EMBL" id="JDSQ01000008">
    <property type="protein sequence ID" value="EWS78273.1"/>
    <property type="molecule type" value="Genomic_DNA"/>
</dbReference>
<dbReference type="GO" id="GO:0070475">
    <property type="term" value="P:rRNA base methylation"/>
    <property type="evidence" value="ECO:0007669"/>
    <property type="project" value="TreeGrafter"/>
</dbReference>
<dbReference type="InterPro" id="IPR015947">
    <property type="entry name" value="PUA-like_sf"/>
</dbReference>
<dbReference type="EMBL" id="JAJPPU010000002">
    <property type="protein sequence ID" value="MCD8472955.1"/>
    <property type="molecule type" value="Genomic_DNA"/>
</dbReference>
<evidence type="ECO:0000313" key="16">
    <source>
        <dbReference type="EMBL" id="MCD8472955.1"/>
    </source>
</evidence>
<dbReference type="RefSeq" id="WP_038271042.1">
    <property type="nucleotide sequence ID" value="NZ_CP053627.1"/>
</dbReference>
<keyword evidence="9 12" id="KW-0949">S-adenosyl-L-methionine</keyword>
<dbReference type="eggNOG" id="COG1385">
    <property type="taxonomic scope" value="Bacteria"/>
</dbReference>
<feature type="domain" description="Ribosomal RNA small subunit methyltransferase E PUA-like" evidence="14">
    <location>
        <begin position="26"/>
        <end position="67"/>
    </location>
</feature>
<dbReference type="InterPro" id="IPR029028">
    <property type="entry name" value="Alpha/beta_knot_MTases"/>
</dbReference>
<dbReference type="InterPro" id="IPR046886">
    <property type="entry name" value="RsmE_MTase_dom"/>
</dbReference>
<dbReference type="GO" id="GO:0005737">
    <property type="term" value="C:cytoplasm"/>
    <property type="evidence" value="ECO:0007669"/>
    <property type="project" value="UniProtKB-SubCell"/>
</dbReference>
<dbReference type="Proteomes" id="UP000020406">
    <property type="component" value="Unassembled WGS sequence"/>
</dbReference>
<dbReference type="STRING" id="1444770.AF72_06025"/>
<evidence type="ECO:0000256" key="6">
    <source>
        <dbReference type="ARBA" id="ARBA00022552"/>
    </source>
</evidence>
<dbReference type="PATRIC" id="fig|1444770.3.peg.1432"/>